<organism evidence="2 3">
    <name type="scientific">Dongia soli</name>
    <dbReference type="NCBI Taxonomy" id="600628"/>
    <lineage>
        <taxon>Bacteria</taxon>
        <taxon>Pseudomonadati</taxon>
        <taxon>Pseudomonadota</taxon>
        <taxon>Alphaproteobacteria</taxon>
        <taxon>Rhodospirillales</taxon>
        <taxon>Dongiaceae</taxon>
        <taxon>Dongia</taxon>
    </lineage>
</organism>
<accession>A0ABU5EBN2</accession>
<protein>
    <submittedName>
        <fullName evidence="2">HD domain-containing protein</fullName>
    </submittedName>
</protein>
<dbReference type="RefSeq" id="WP_320507931.1">
    <property type="nucleotide sequence ID" value="NZ_JAXCLW010000002.1"/>
</dbReference>
<dbReference type="Gene3D" id="1.10.3210.10">
    <property type="entry name" value="Hypothetical protein af1432"/>
    <property type="match status" value="1"/>
</dbReference>
<keyword evidence="3" id="KW-1185">Reference proteome</keyword>
<dbReference type="InterPro" id="IPR006674">
    <property type="entry name" value="HD_domain"/>
</dbReference>
<dbReference type="Proteomes" id="UP001279642">
    <property type="component" value="Unassembled WGS sequence"/>
</dbReference>
<evidence type="ECO:0000259" key="1">
    <source>
        <dbReference type="Pfam" id="PF01966"/>
    </source>
</evidence>
<dbReference type="Pfam" id="PF01966">
    <property type="entry name" value="HD"/>
    <property type="match status" value="1"/>
</dbReference>
<evidence type="ECO:0000313" key="2">
    <source>
        <dbReference type="EMBL" id="MDY0882873.1"/>
    </source>
</evidence>
<gene>
    <name evidence="2" type="ORF">SMD27_08460</name>
</gene>
<reference evidence="2 3" key="1">
    <citation type="journal article" date="2016" name="Antonie Van Leeuwenhoek">
        <title>Dongia soli sp. nov., isolated from soil from Dokdo, Korea.</title>
        <authorList>
            <person name="Kim D.U."/>
            <person name="Lee H."/>
            <person name="Kim H."/>
            <person name="Kim S.G."/>
            <person name="Ka J.O."/>
        </authorList>
    </citation>
    <scope>NUCLEOTIDE SEQUENCE [LARGE SCALE GENOMIC DNA]</scope>
    <source>
        <strain evidence="2 3">D78</strain>
    </source>
</reference>
<dbReference type="PANTHER" id="PTHR40202:SF1">
    <property type="entry name" value="HD DOMAIN-CONTAINING PROTEIN"/>
    <property type="match status" value="1"/>
</dbReference>
<name>A0ABU5EBN2_9PROT</name>
<proteinExistence type="predicted"/>
<dbReference type="InterPro" id="IPR052567">
    <property type="entry name" value="OP_Dioxygenase"/>
</dbReference>
<dbReference type="NCBIfam" id="TIGR03276">
    <property type="entry name" value="Phn-HD"/>
    <property type="match status" value="1"/>
</dbReference>
<evidence type="ECO:0000313" key="3">
    <source>
        <dbReference type="Proteomes" id="UP001279642"/>
    </source>
</evidence>
<dbReference type="PANTHER" id="PTHR40202">
    <property type="match status" value="1"/>
</dbReference>
<dbReference type="EMBL" id="JAXCLW010000002">
    <property type="protein sequence ID" value="MDY0882873.1"/>
    <property type="molecule type" value="Genomic_DNA"/>
</dbReference>
<sequence length="189" mass="20961">MIEGGNIGRKMAVIGAITQAFAKRGHEGYGEGVTQLDHALQCALCAERDGASPALIAATLLHDIGHMLHDLPEDIAEQGIDTQHESLGSAWLSQYFGPEVSEPVRLHVEAKRYLAAVEPGYYERLSEASILSLKLQGGVFTPEEAKRFEDLPFARDAVRLRRWDEEGKEVDMKTPDLAHFCRYVEACLR</sequence>
<dbReference type="InterPro" id="IPR017670">
    <property type="entry name" value="Phosphonate_degrad-assoc"/>
</dbReference>
<comment type="caution">
    <text evidence="2">The sequence shown here is derived from an EMBL/GenBank/DDBJ whole genome shotgun (WGS) entry which is preliminary data.</text>
</comment>
<feature type="domain" description="HD" evidence="1">
    <location>
        <begin position="37"/>
        <end position="112"/>
    </location>
</feature>